<comment type="subcellular location">
    <subcellularLocation>
        <location evidence="2">Chromosome</location>
    </subcellularLocation>
    <subcellularLocation>
        <location evidence="1">Nucleus</location>
    </subcellularLocation>
</comment>
<protein>
    <submittedName>
        <fullName evidence="15">p-loop containing nucleoside triphosphate hydrolase protein</fullName>
    </submittedName>
</protein>
<evidence type="ECO:0000256" key="12">
    <source>
        <dbReference type="SAM" id="Coils"/>
    </source>
</evidence>
<dbReference type="GO" id="GO:0005634">
    <property type="term" value="C:nucleus"/>
    <property type="evidence" value="ECO:0007669"/>
    <property type="project" value="UniProtKB-SubCell"/>
</dbReference>
<reference evidence="15 16" key="1">
    <citation type="submission" date="2016-07" db="EMBL/GenBank/DDBJ databases">
        <title>Pervasive Adenine N6-methylation of Active Genes in Fungi.</title>
        <authorList>
            <consortium name="DOE Joint Genome Institute"/>
            <person name="Mondo S.J."/>
            <person name="Dannebaum R.O."/>
            <person name="Kuo R.C."/>
            <person name="Labutti K."/>
            <person name="Haridas S."/>
            <person name="Kuo A."/>
            <person name="Salamov A."/>
            <person name="Ahrendt S.R."/>
            <person name="Lipzen A."/>
            <person name="Sullivan W."/>
            <person name="Andreopoulos W.B."/>
            <person name="Clum A."/>
            <person name="Lindquist E."/>
            <person name="Daum C."/>
            <person name="Ramamoorthy G.K."/>
            <person name="Gryganskyi A."/>
            <person name="Culley D."/>
            <person name="Magnuson J.K."/>
            <person name="James T.Y."/>
            <person name="O'Malley M.A."/>
            <person name="Stajich J.E."/>
            <person name="Spatafora J.W."/>
            <person name="Visel A."/>
            <person name="Grigoriev I.V."/>
        </authorList>
    </citation>
    <scope>NUCLEOTIDE SEQUENCE [LARGE SCALE GENOMIC DNA]</scope>
    <source>
        <strain evidence="15 16">ATCC 12442</strain>
    </source>
</reference>
<sequence length="1111" mass="125380">MVKMREPRVREHSDSEDVVVKSKKAKATHSRTLDNGTRGDHTGVVRTRGVQQRSGAQGVVPDIGIVECVELVDFMCHEHVKVNLCPKVNFITGQNGSGKSAILTALIIALGGKATLTNRASNLKGFIREGQGKATVRVQLRNCGPEAYHPELFGASILVERVLSSSDSGSASQFKIKNGESGAVVSRKKEDLVAIVDHMAIQIDNPINILSQDAAREFLASTSPDKMYHFFLKGTQLMQLSDDLEAVCKAITRAQASIDRKKEVLPEMKAERQRWKQHYDDMKQARNLSEQVTDLSKQMAWAIVEEAEKEASGIEETLQVHQRKIEKIDEKVAEESARMEEIQSKSKELAEKADRELAQLEPLQAERSVPYHELSEINAALREFKQTEDEMNSVARSTRQRRDAIAKELEAERARLQGDDRTGRIAIQKQVGTKEEQTKAEEAKVTQLQEKQLEYENKSAGLRESKSARYRDVDKHTVAVTKCRNALDSLEKQTTNHMNAFGRGVPEVLGLVDRAQWRGMKPVGPLGKFLKLRDSKWSRVIESLLDKVLNAFLVESHADRQTLDAIMRRCGCQSRIIICNTELFDYSHGEPEQRFTTVLRALDVSNEVVKRQLINLNRIEQVILVEQRAMGDKIMQSNKGGFPRNVIACLTAEGYSVGTRSGGLSTQAMRMVPQSGRLGEDVARMIEREKKQLAQHNGELNKAQRALQQVEREQEGLKTKHMDGNNAIRLARSHVNKLQAEIQQLRDQLLSDEPAKISALETEHGHLTQQLESIKSQFRDLFAQQQAKKEEMEQIESNIALVDAKIARTREHAAQLRQEADDMASERQKHINNTDYWNAKRVSLQEKAAALERQHADAEAVVQEQQVQARRVSEERVRVKHPAATLDRMISECKARLDEIEKSSRMSLDQVAEKADLHITAYAKAKEEVRSISKLVAVLKTAHQQRLQKWIQFRDSMTVRTKMQFTQHLYQRGYMGKLEFDHANRTLVPKVQTDQDLVSGHNSRNSQPQNGEGFQRKDTKSLSGGEKSFTTICLLLSLWEAMSCPVRALDEFDVFMDAANRAIAMRMMVDSAKSSSTTQFILITPQDMNVKPDADVAIFRLSQPRRAPAAR</sequence>
<evidence type="ECO:0000256" key="1">
    <source>
        <dbReference type="ARBA" id="ARBA00004123"/>
    </source>
</evidence>
<dbReference type="STRING" id="61395.A0A1Y1W652"/>
<keyword evidence="5" id="KW-0547">Nucleotide-binding</keyword>
<evidence type="ECO:0000256" key="13">
    <source>
        <dbReference type="SAM" id="MobiDB-lite"/>
    </source>
</evidence>
<feature type="compositionally biased region" description="Polar residues" evidence="13">
    <location>
        <begin position="994"/>
        <end position="1012"/>
    </location>
</feature>
<name>A0A1Y1W652_9FUNG</name>
<keyword evidence="7" id="KW-0067">ATP-binding</keyword>
<feature type="region of interest" description="Disordered" evidence="13">
    <location>
        <begin position="994"/>
        <end position="1024"/>
    </location>
</feature>
<evidence type="ECO:0000256" key="3">
    <source>
        <dbReference type="ARBA" id="ARBA00006793"/>
    </source>
</evidence>
<keyword evidence="9" id="KW-0233">DNA recombination</keyword>
<dbReference type="Gene3D" id="1.10.287.1490">
    <property type="match status" value="1"/>
</dbReference>
<dbReference type="GO" id="GO:0030915">
    <property type="term" value="C:Smc5-Smc6 complex"/>
    <property type="evidence" value="ECO:0007669"/>
    <property type="project" value="TreeGrafter"/>
</dbReference>
<accession>A0A1Y1W652</accession>
<comment type="caution">
    <text evidence="15">The sequence shown here is derived from an EMBL/GenBank/DDBJ whole genome shotgun (WGS) entry which is preliminary data.</text>
</comment>
<keyword evidence="8 12" id="KW-0175">Coiled coil</keyword>
<evidence type="ECO:0000256" key="8">
    <source>
        <dbReference type="ARBA" id="ARBA00023054"/>
    </source>
</evidence>
<evidence type="ECO:0000256" key="10">
    <source>
        <dbReference type="ARBA" id="ARBA00023204"/>
    </source>
</evidence>
<organism evidence="15 16">
    <name type="scientific">Linderina pennispora</name>
    <dbReference type="NCBI Taxonomy" id="61395"/>
    <lineage>
        <taxon>Eukaryota</taxon>
        <taxon>Fungi</taxon>
        <taxon>Fungi incertae sedis</taxon>
        <taxon>Zoopagomycota</taxon>
        <taxon>Kickxellomycotina</taxon>
        <taxon>Kickxellomycetes</taxon>
        <taxon>Kickxellales</taxon>
        <taxon>Kickxellaceae</taxon>
        <taxon>Linderina</taxon>
    </lineage>
</organism>
<comment type="similarity">
    <text evidence="3">Belongs to the SMC family. SMC6 subfamily.</text>
</comment>
<evidence type="ECO:0000256" key="5">
    <source>
        <dbReference type="ARBA" id="ARBA00022741"/>
    </source>
</evidence>
<dbReference type="PANTHER" id="PTHR19306:SF6">
    <property type="entry name" value="STRUCTURAL MAINTENANCE OF CHROMOSOMES PROTEIN 6"/>
    <property type="match status" value="1"/>
</dbReference>
<dbReference type="GO" id="GO:0003697">
    <property type="term" value="F:single-stranded DNA binding"/>
    <property type="evidence" value="ECO:0007669"/>
    <property type="project" value="TreeGrafter"/>
</dbReference>
<evidence type="ECO:0000256" key="9">
    <source>
        <dbReference type="ARBA" id="ARBA00023172"/>
    </source>
</evidence>
<keyword evidence="15" id="KW-0378">Hydrolase</keyword>
<dbReference type="AlphaFoldDB" id="A0A1Y1W652"/>
<dbReference type="GO" id="GO:0000724">
    <property type="term" value="P:double-strand break repair via homologous recombination"/>
    <property type="evidence" value="ECO:0007669"/>
    <property type="project" value="TreeGrafter"/>
</dbReference>
<evidence type="ECO:0000256" key="2">
    <source>
        <dbReference type="ARBA" id="ARBA00004286"/>
    </source>
</evidence>
<evidence type="ECO:0000313" key="15">
    <source>
        <dbReference type="EMBL" id="ORX69013.1"/>
    </source>
</evidence>
<dbReference type="OrthoDB" id="10072614at2759"/>
<gene>
    <name evidence="15" type="ORF">DL89DRAFT_169417</name>
</gene>
<evidence type="ECO:0000259" key="14">
    <source>
        <dbReference type="Pfam" id="PF13476"/>
    </source>
</evidence>
<evidence type="ECO:0000256" key="7">
    <source>
        <dbReference type="ARBA" id="ARBA00022840"/>
    </source>
</evidence>
<feature type="domain" description="Rad50/SbcC-type AAA" evidence="14">
    <location>
        <begin position="70"/>
        <end position="298"/>
    </location>
</feature>
<dbReference type="GO" id="GO:0035861">
    <property type="term" value="C:site of double-strand break"/>
    <property type="evidence" value="ECO:0007669"/>
    <property type="project" value="TreeGrafter"/>
</dbReference>
<dbReference type="GO" id="GO:0005524">
    <property type="term" value="F:ATP binding"/>
    <property type="evidence" value="ECO:0007669"/>
    <property type="project" value="UniProtKB-KW"/>
</dbReference>
<dbReference type="GO" id="GO:0016887">
    <property type="term" value="F:ATP hydrolysis activity"/>
    <property type="evidence" value="ECO:0007669"/>
    <property type="project" value="InterPro"/>
</dbReference>
<feature type="region of interest" description="Disordered" evidence="13">
    <location>
        <begin position="1"/>
        <end position="43"/>
    </location>
</feature>
<dbReference type="InterPro" id="IPR038729">
    <property type="entry name" value="Rad50/SbcC_AAA"/>
</dbReference>
<keyword evidence="6" id="KW-0227">DNA damage</keyword>
<dbReference type="Proteomes" id="UP000193922">
    <property type="component" value="Unassembled WGS sequence"/>
</dbReference>
<evidence type="ECO:0000256" key="6">
    <source>
        <dbReference type="ARBA" id="ARBA00022763"/>
    </source>
</evidence>
<dbReference type="Gene3D" id="3.40.50.300">
    <property type="entry name" value="P-loop containing nucleotide triphosphate hydrolases"/>
    <property type="match status" value="2"/>
</dbReference>
<evidence type="ECO:0000256" key="11">
    <source>
        <dbReference type="ARBA" id="ARBA00023242"/>
    </source>
</evidence>
<dbReference type="PANTHER" id="PTHR19306">
    <property type="entry name" value="STRUCTURAL MAINTENANCE OF CHROMOSOMES 5,6 SMC5, SMC6"/>
    <property type="match status" value="1"/>
</dbReference>
<feature type="coiled-coil region" evidence="12">
    <location>
        <begin position="304"/>
        <end position="397"/>
    </location>
</feature>
<keyword evidence="16" id="KW-1185">Reference proteome</keyword>
<dbReference type="GO" id="GO:0003684">
    <property type="term" value="F:damaged DNA binding"/>
    <property type="evidence" value="ECO:0007669"/>
    <property type="project" value="TreeGrafter"/>
</dbReference>
<dbReference type="RefSeq" id="XP_040742745.1">
    <property type="nucleotide sequence ID" value="XM_040883776.1"/>
</dbReference>
<keyword evidence="10" id="KW-0234">DNA repair</keyword>
<evidence type="ECO:0000313" key="16">
    <source>
        <dbReference type="Proteomes" id="UP000193922"/>
    </source>
</evidence>
<dbReference type="EMBL" id="MCFD01000008">
    <property type="protein sequence ID" value="ORX69013.1"/>
    <property type="molecule type" value="Genomic_DNA"/>
</dbReference>
<dbReference type="Pfam" id="PF13476">
    <property type="entry name" value="AAA_23"/>
    <property type="match status" value="1"/>
</dbReference>
<dbReference type="InterPro" id="IPR027417">
    <property type="entry name" value="P-loop_NTPase"/>
</dbReference>
<feature type="coiled-coil region" evidence="12">
    <location>
        <begin position="686"/>
        <end position="903"/>
    </location>
</feature>
<keyword evidence="11" id="KW-0539">Nucleus</keyword>
<dbReference type="SUPFAM" id="SSF52540">
    <property type="entry name" value="P-loop containing nucleoside triphosphate hydrolases"/>
    <property type="match status" value="1"/>
</dbReference>
<keyword evidence="4" id="KW-0158">Chromosome</keyword>
<proteinExistence type="inferred from homology"/>
<evidence type="ECO:0000256" key="4">
    <source>
        <dbReference type="ARBA" id="ARBA00022454"/>
    </source>
</evidence>
<dbReference type="GeneID" id="63800424"/>
<feature type="compositionally biased region" description="Basic and acidic residues" evidence="13">
    <location>
        <begin position="1"/>
        <end position="20"/>
    </location>
</feature>